<dbReference type="Proteomes" id="UP001396898">
    <property type="component" value="Unassembled WGS sequence"/>
</dbReference>
<comment type="caution">
    <text evidence="2">The sequence shown here is derived from an EMBL/GenBank/DDBJ whole genome shotgun (WGS) entry which is preliminary data.</text>
</comment>
<protein>
    <submittedName>
        <fullName evidence="2">Transposase</fullName>
    </submittedName>
</protein>
<accession>A0ABR1RK57</accession>
<evidence type="ECO:0000313" key="2">
    <source>
        <dbReference type="EMBL" id="KAK8013677.1"/>
    </source>
</evidence>
<dbReference type="EMBL" id="JAQQWI010000013">
    <property type="protein sequence ID" value="KAK8013677.1"/>
    <property type="molecule type" value="Genomic_DNA"/>
</dbReference>
<evidence type="ECO:0000256" key="1">
    <source>
        <dbReference type="SAM" id="MobiDB-lite"/>
    </source>
</evidence>
<evidence type="ECO:0000313" key="3">
    <source>
        <dbReference type="Proteomes" id="UP001396898"/>
    </source>
</evidence>
<gene>
    <name evidence="2" type="ORF">PG991_009270</name>
</gene>
<feature type="region of interest" description="Disordered" evidence="1">
    <location>
        <begin position="45"/>
        <end position="77"/>
    </location>
</feature>
<sequence>MTFAINFIDQQAINNGTKLGRGHAQLVQGMIESHRFNNKLSPQPLFPAPGRDGHISRGRIRRRGNDNERERALASTGWSKKTTRRVAEEWNADLRDFYSHTLSEFRSYHVVYIDESVVTSLWVFNEPGDLKA</sequence>
<name>A0ABR1RK57_9PEZI</name>
<keyword evidence="3" id="KW-1185">Reference proteome</keyword>
<feature type="compositionally biased region" description="Basic and acidic residues" evidence="1">
    <location>
        <begin position="63"/>
        <end position="72"/>
    </location>
</feature>
<proteinExistence type="predicted"/>
<organism evidence="2 3">
    <name type="scientific">Apiospora marii</name>
    <dbReference type="NCBI Taxonomy" id="335849"/>
    <lineage>
        <taxon>Eukaryota</taxon>
        <taxon>Fungi</taxon>
        <taxon>Dikarya</taxon>
        <taxon>Ascomycota</taxon>
        <taxon>Pezizomycotina</taxon>
        <taxon>Sordariomycetes</taxon>
        <taxon>Xylariomycetidae</taxon>
        <taxon>Amphisphaeriales</taxon>
        <taxon>Apiosporaceae</taxon>
        <taxon>Apiospora</taxon>
    </lineage>
</organism>
<reference evidence="2 3" key="1">
    <citation type="submission" date="2023-01" db="EMBL/GenBank/DDBJ databases">
        <title>Analysis of 21 Apiospora genomes using comparative genomics revels a genus with tremendous synthesis potential of carbohydrate active enzymes and secondary metabolites.</title>
        <authorList>
            <person name="Sorensen T."/>
        </authorList>
    </citation>
    <scope>NUCLEOTIDE SEQUENCE [LARGE SCALE GENOMIC DNA]</scope>
    <source>
        <strain evidence="2 3">CBS 20057</strain>
    </source>
</reference>